<dbReference type="SUPFAM" id="SSF53756">
    <property type="entry name" value="UDP-Glycosyltransferase/glycogen phosphorylase"/>
    <property type="match status" value="1"/>
</dbReference>
<comment type="caution">
    <text evidence="7">Lacks conserved residue(s) required for the propagation of feature annotation.</text>
</comment>
<evidence type="ECO:0000256" key="3">
    <source>
        <dbReference type="ARBA" id="ARBA00010281"/>
    </source>
</evidence>
<dbReference type="InterPro" id="IPR011835">
    <property type="entry name" value="GS/SS"/>
</dbReference>
<keyword evidence="5 7" id="KW-0808">Transferase</keyword>
<organism evidence="10 11">
    <name type="scientific">[Clostridium] methylpentosum DSM 5476</name>
    <dbReference type="NCBI Taxonomy" id="537013"/>
    <lineage>
        <taxon>Bacteria</taxon>
        <taxon>Bacillati</taxon>
        <taxon>Bacillota</taxon>
        <taxon>Clostridia</taxon>
        <taxon>Eubacteriales</taxon>
        <taxon>Oscillospiraceae</taxon>
        <taxon>Oscillospiraceae incertae sedis</taxon>
    </lineage>
</organism>
<dbReference type="GO" id="GO:0009011">
    <property type="term" value="F:alpha-1,4-glucan glucosyltransferase (ADP-glucose donor) activity"/>
    <property type="evidence" value="ECO:0007669"/>
    <property type="project" value="UniProtKB-UniRule"/>
</dbReference>
<dbReference type="HOGENOM" id="CLU_009583_18_2_9"/>
<dbReference type="NCBIfam" id="TIGR02095">
    <property type="entry name" value="glgA"/>
    <property type="match status" value="1"/>
</dbReference>
<feature type="domain" description="Glycosyl transferase family 1" evidence="8">
    <location>
        <begin position="288"/>
        <end position="428"/>
    </location>
</feature>
<comment type="similarity">
    <text evidence="3 7">Belongs to the glycosyltransferase 1 family. Bacterial/plant glycogen synthase subfamily.</text>
</comment>
<comment type="pathway">
    <text evidence="7">Glycan biosynthesis; glycogen biosynthesis.</text>
</comment>
<dbReference type="eggNOG" id="COG0297">
    <property type="taxonomic scope" value="Bacteria"/>
</dbReference>
<dbReference type="STRING" id="537013.CLOSTMETH_01211"/>
<proteinExistence type="inferred from homology"/>
<evidence type="ECO:0000256" key="2">
    <source>
        <dbReference type="ARBA" id="ARBA00002764"/>
    </source>
</evidence>
<evidence type="ECO:0000259" key="9">
    <source>
        <dbReference type="Pfam" id="PF08323"/>
    </source>
</evidence>
<dbReference type="Pfam" id="PF00534">
    <property type="entry name" value="Glycos_transf_1"/>
    <property type="match status" value="1"/>
</dbReference>
<dbReference type="AlphaFoldDB" id="C0EBJ3"/>
<dbReference type="Gene3D" id="3.40.50.2000">
    <property type="entry name" value="Glycogen Phosphorylase B"/>
    <property type="match status" value="2"/>
</dbReference>
<comment type="catalytic activity">
    <reaction evidence="1 7">
        <text>[(1-&gt;4)-alpha-D-glucosyl](n) + ADP-alpha-D-glucose = [(1-&gt;4)-alpha-D-glucosyl](n+1) + ADP + H(+)</text>
        <dbReference type="Rhea" id="RHEA:18189"/>
        <dbReference type="Rhea" id="RHEA-COMP:9584"/>
        <dbReference type="Rhea" id="RHEA-COMP:9587"/>
        <dbReference type="ChEBI" id="CHEBI:15378"/>
        <dbReference type="ChEBI" id="CHEBI:15444"/>
        <dbReference type="ChEBI" id="CHEBI:57498"/>
        <dbReference type="ChEBI" id="CHEBI:456216"/>
        <dbReference type="EC" id="2.4.1.21"/>
    </reaction>
</comment>
<sequence length="471" mass="53797">MRVLFATSEARPFAASGGLADVAGSLPKAIRQKEVACRVVMPLYGDISDEWRSKMTYLCNFKVSVGWRMQYCGIFECNLNGVIFYFIDNEYYFKRPGLYGFYDDAERFAFFSRAVLEMIWHIDFVPDILHCNDWQTALVPVYHDLFYRYNERFAQMKTVFTIHNIQYQGKYGFELMEEVLGIPKYATELMRYDDCLNLVKAAVEVSTRVTTVSPSYAQEIQDPWYAHGLDRELRNHVGKLTGILNGIDYETNNPETDGQIYKTFSAGDLAGKQANKQGLMNEVGLPMSDEPLVGIVSRLVDHKGFDLVKYGFEKLVNDGFKFVVLGSGDYIYESFFNEMHARYPERVSTTIGFLPPLSKKIYAGADMFLMPSKSEPCGLAQMIALRYGAIPIVRETGGLRDSIHDCSLGQGNGFTFRGYDAGQMMDALYRAKNVYYDKQAWASLVKYGMSCDFSWNVSAERYVQMYNEILR</sequence>
<dbReference type="EMBL" id="ACEC01000043">
    <property type="protein sequence ID" value="EEG31111.1"/>
    <property type="molecule type" value="Genomic_DNA"/>
</dbReference>
<comment type="caution">
    <text evidence="10">The sequence shown here is derived from an EMBL/GenBank/DDBJ whole genome shotgun (WGS) entry which is preliminary data.</text>
</comment>
<keyword evidence="6 7" id="KW-0320">Glycogen biosynthesis</keyword>
<dbReference type="GO" id="GO:0005978">
    <property type="term" value="P:glycogen biosynthetic process"/>
    <property type="evidence" value="ECO:0007669"/>
    <property type="project" value="UniProtKB-UniRule"/>
</dbReference>
<name>C0EBJ3_9FIRM</name>
<reference evidence="10 11" key="2">
    <citation type="submission" date="2009-02" db="EMBL/GenBank/DDBJ databases">
        <title>Draft genome sequence of Clostridium methylpentosum (DSM 5476).</title>
        <authorList>
            <person name="Sudarsanam P."/>
            <person name="Ley R."/>
            <person name="Guruge J."/>
            <person name="Turnbaugh P.J."/>
            <person name="Mahowald M."/>
            <person name="Liep D."/>
            <person name="Gordon J."/>
        </authorList>
    </citation>
    <scope>NUCLEOTIDE SEQUENCE [LARGE SCALE GENOMIC DNA]</scope>
    <source>
        <strain evidence="10 11">DSM 5476</strain>
    </source>
</reference>
<evidence type="ECO:0000256" key="5">
    <source>
        <dbReference type="ARBA" id="ARBA00022679"/>
    </source>
</evidence>
<comment type="function">
    <text evidence="2 7">Synthesizes alpha-1,4-glucan chains using ADP-glucose.</text>
</comment>
<dbReference type="NCBIfam" id="NF001898">
    <property type="entry name" value="PRK00654.1-1"/>
    <property type="match status" value="1"/>
</dbReference>
<dbReference type="GO" id="GO:0004373">
    <property type="term" value="F:alpha-1,4-glucan glucosyltransferase (UDP-glucose donor) activity"/>
    <property type="evidence" value="ECO:0007669"/>
    <property type="project" value="InterPro"/>
</dbReference>
<feature type="domain" description="Starch synthase catalytic" evidence="9">
    <location>
        <begin position="2"/>
        <end position="234"/>
    </location>
</feature>
<dbReference type="Proteomes" id="UP000003340">
    <property type="component" value="Unassembled WGS sequence"/>
</dbReference>
<protein>
    <recommendedName>
        <fullName evidence="7">Glycogen synthase</fullName>
        <ecNumber evidence="7">2.4.1.21</ecNumber>
    </recommendedName>
    <alternativeName>
        <fullName evidence="7">Starch [bacterial glycogen] synthase</fullName>
    </alternativeName>
</protein>
<dbReference type="HAMAP" id="MF_00484">
    <property type="entry name" value="Glycogen_synth"/>
    <property type="match status" value="1"/>
</dbReference>
<evidence type="ECO:0000259" key="8">
    <source>
        <dbReference type="Pfam" id="PF00534"/>
    </source>
</evidence>
<dbReference type="Pfam" id="PF08323">
    <property type="entry name" value="Glyco_transf_5"/>
    <property type="match status" value="1"/>
</dbReference>
<dbReference type="UniPathway" id="UPA00164"/>
<dbReference type="EC" id="2.4.1.21" evidence="7"/>
<dbReference type="PANTHER" id="PTHR45825">
    <property type="entry name" value="GRANULE-BOUND STARCH SYNTHASE 1, CHLOROPLASTIC/AMYLOPLASTIC"/>
    <property type="match status" value="1"/>
</dbReference>
<reference evidence="10 11" key="1">
    <citation type="submission" date="2009-01" db="EMBL/GenBank/DDBJ databases">
        <authorList>
            <person name="Fulton L."/>
            <person name="Clifton S."/>
            <person name="Fulton B."/>
            <person name="Xu J."/>
            <person name="Minx P."/>
            <person name="Pepin K.H."/>
            <person name="Johnson M."/>
            <person name="Bhonagiri V."/>
            <person name="Nash W.E."/>
            <person name="Mardis E.R."/>
            <person name="Wilson R.K."/>
        </authorList>
    </citation>
    <scope>NUCLEOTIDE SEQUENCE [LARGE SCALE GENOMIC DNA]</scope>
    <source>
        <strain evidence="10 11">DSM 5476</strain>
    </source>
</reference>
<gene>
    <name evidence="7 10" type="primary">glgA</name>
    <name evidence="10" type="ORF">CLOSTMETH_01211</name>
</gene>
<evidence type="ECO:0000313" key="11">
    <source>
        <dbReference type="Proteomes" id="UP000003340"/>
    </source>
</evidence>
<dbReference type="InterPro" id="IPR001296">
    <property type="entry name" value="Glyco_trans_1"/>
</dbReference>
<dbReference type="CDD" id="cd03791">
    <property type="entry name" value="GT5_Glycogen_synthase_DULL1-like"/>
    <property type="match status" value="1"/>
</dbReference>
<keyword evidence="11" id="KW-1185">Reference proteome</keyword>
<evidence type="ECO:0000256" key="1">
    <source>
        <dbReference type="ARBA" id="ARBA00001478"/>
    </source>
</evidence>
<accession>C0EBJ3</accession>
<evidence type="ECO:0000313" key="10">
    <source>
        <dbReference type="EMBL" id="EEG31111.1"/>
    </source>
</evidence>
<dbReference type="PANTHER" id="PTHR45825:SF11">
    <property type="entry name" value="ALPHA AMYLASE DOMAIN-CONTAINING PROTEIN"/>
    <property type="match status" value="1"/>
</dbReference>
<evidence type="ECO:0000256" key="6">
    <source>
        <dbReference type="ARBA" id="ARBA00023056"/>
    </source>
</evidence>
<evidence type="ECO:0000256" key="4">
    <source>
        <dbReference type="ARBA" id="ARBA00022676"/>
    </source>
</evidence>
<evidence type="ECO:0000256" key="7">
    <source>
        <dbReference type="HAMAP-Rule" id="MF_00484"/>
    </source>
</evidence>
<keyword evidence="4 7" id="KW-0328">Glycosyltransferase</keyword>
<dbReference type="InterPro" id="IPR013534">
    <property type="entry name" value="Starch_synth_cat_dom"/>
</dbReference>